<evidence type="ECO:0000313" key="2">
    <source>
        <dbReference type="EMBL" id="SHH72346.1"/>
    </source>
</evidence>
<dbReference type="EMBL" id="FQXO01000054">
    <property type="protein sequence ID" value="SHH72346.1"/>
    <property type="molecule type" value="Genomic_DNA"/>
</dbReference>
<evidence type="ECO:0000259" key="1">
    <source>
        <dbReference type="Pfam" id="PF07435"/>
    </source>
</evidence>
<dbReference type="Gene3D" id="3.30.310.160">
    <property type="entry name" value="YycH protein, domain 2"/>
    <property type="match status" value="1"/>
</dbReference>
<sequence length="474" mass="55443">MQKDRAKTFLLVSLVLVSIFLTQQLWVQIPFSFGPYLSRDKDRGIRYNYILSDVISPEKYLINFGGSYTILYSGSRDDLWLKIRSYLKGIFQNEDLSYKEIDETEIIKNDVKKSINLFFADDIPTYMLLKILDCKLSSSIYSSIENVRNIYIYLGVNPYIVLSNGTNHIKIYNIKVDTSILINTLDKIERENVLEYYSIRMWGINKDVYIPINTSSLSYIIPYVYVNNEINTGNYLSMGSVAKNFFGEDLEYARKIVETDGSVIFLYGQKGLKISKNGLIEYFNTLDENVTERNLFISLNKAVDFITKHLGWPEEAYLSSIEEIEYKGNKGYRFRFEYRINNLTIYSDKNKFNSPIEIEVFNKNVKSYRRYIRNISQVEYKKFSKDEVLPPEKVIEINLSMIKADLAKKNNLKMEEIDNFMILSFIDDIKLGYFDYCDKKYKQKLIGVWVIDVDGITYIFDMHDGKFVNGGLTE</sequence>
<dbReference type="Pfam" id="PF07435">
    <property type="entry name" value="YycH"/>
    <property type="match status" value="1"/>
</dbReference>
<accession>A0A1M5VAX0</accession>
<dbReference type="InterPro" id="IPR042274">
    <property type="entry name" value="YycH/YycI_2"/>
</dbReference>
<proteinExistence type="predicted"/>
<organism evidence="2 3">
    <name type="scientific">Caloranaerobacter azorensis DSM 13643</name>
    <dbReference type="NCBI Taxonomy" id="1121264"/>
    <lineage>
        <taxon>Bacteria</taxon>
        <taxon>Bacillati</taxon>
        <taxon>Bacillota</taxon>
        <taxon>Tissierellia</taxon>
        <taxon>Tissierellales</taxon>
        <taxon>Thermohalobacteraceae</taxon>
        <taxon>Caloranaerobacter</taxon>
    </lineage>
</organism>
<gene>
    <name evidence="2" type="ORF">SAMN02745135_01838</name>
</gene>
<dbReference type="OrthoDB" id="1696612at2"/>
<name>A0A1M5VAX0_9FIRM</name>
<dbReference type="InterPro" id="IPR009996">
    <property type="entry name" value="YycH"/>
</dbReference>
<dbReference type="AlphaFoldDB" id="A0A1M5VAX0"/>
<keyword evidence="3" id="KW-1185">Reference proteome</keyword>
<dbReference type="Proteomes" id="UP000183967">
    <property type="component" value="Unassembled WGS sequence"/>
</dbReference>
<feature type="domain" description="Regulatory protein YycH" evidence="1">
    <location>
        <begin position="5"/>
        <end position="422"/>
    </location>
</feature>
<protein>
    <submittedName>
        <fullName evidence="2">Two-component signal transduction system YycFG, regulatory protein YycH</fullName>
    </submittedName>
</protein>
<dbReference type="RefSeq" id="WP_073197164.1">
    <property type="nucleotide sequence ID" value="NZ_FQXO01000054.1"/>
</dbReference>
<evidence type="ECO:0000313" key="3">
    <source>
        <dbReference type="Proteomes" id="UP000183967"/>
    </source>
</evidence>
<reference evidence="3" key="1">
    <citation type="submission" date="2016-11" db="EMBL/GenBank/DDBJ databases">
        <authorList>
            <person name="Varghese N."/>
            <person name="Submissions S."/>
        </authorList>
    </citation>
    <scope>NUCLEOTIDE SEQUENCE [LARGE SCALE GENOMIC DNA]</scope>
    <source>
        <strain evidence="3">DSM 13643</strain>
    </source>
</reference>